<name>A0A3P1B653_9FLAO</name>
<organism evidence="1 2">
    <name type="scientific">Paenimyroides viscosum</name>
    <dbReference type="NCBI Taxonomy" id="2488729"/>
    <lineage>
        <taxon>Bacteria</taxon>
        <taxon>Pseudomonadati</taxon>
        <taxon>Bacteroidota</taxon>
        <taxon>Flavobacteriia</taxon>
        <taxon>Flavobacteriales</taxon>
        <taxon>Flavobacteriaceae</taxon>
        <taxon>Paenimyroides</taxon>
    </lineage>
</organism>
<reference evidence="1 2" key="1">
    <citation type="submission" date="2018-11" db="EMBL/GenBank/DDBJ databases">
        <title>Flavobacterium sp. nov., YIM 102796 draft genome.</title>
        <authorList>
            <person name="Li G."/>
            <person name="Jiang Y."/>
        </authorList>
    </citation>
    <scope>NUCLEOTIDE SEQUENCE [LARGE SCALE GENOMIC DNA]</scope>
    <source>
        <strain evidence="1 2">YIM 102796</strain>
    </source>
</reference>
<sequence>MKKLKYILASVVLATGFASCETESIDEKVKDDSLTGTPILSFDLNSKETVVTDKVEVGFTGNGVSIYARLSLVNQDDTSNPEIRYKAANLEINFSSLAVANFPTVLSIDNPSNLTSMASLQVQEYTPAEEEGKFDKVWVSYSTSFAAENQNAGYGNITHVNGTAEYMNGNFDYILFPQEPTEETQDIDLQPQRITKGNFNYLHY</sequence>
<accession>A0A3P1B653</accession>
<evidence type="ECO:0000313" key="1">
    <source>
        <dbReference type="EMBL" id="RRA96202.1"/>
    </source>
</evidence>
<evidence type="ECO:0000313" key="2">
    <source>
        <dbReference type="Proteomes" id="UP000268372"/>
    </source>
</evidence>
<dbReference type="OrthoDB" id="1346823at2"/>
<dbReference type="EMBL" id="RQTJ01000004">
    <property type="protein sequence ID" value="RRA96202.1"/>
    <property type="molecule type" value="Genomic_DNA"/>
</dbReference>
<gene>
    <name evidence="1" type="ORF">EG242_02985</name>
</gene>
<protein>
    <submittedName>
        <fullName evidence="1">Uncharacterized protein</fullName>
    </submittedName>
</protein>
<dbReference type="PROSITE" id="PS51257">
    <property type="entry name" value="PROKAR_LIPOPROTEIN"/>
    <property type="match status" value="1"/>
</dbReference>
<proteinExistence type="predicted"/>
<dbReference type="Proteomes" id="UP000268372">
    <property type="component" value="Unassembled WGS sequence"/>
</dbReference>
<dbReference type="AlphaFoldDB" id="A0A3P1B653"/>
<dbReference type="RefSeq" id="WP_124898437.1">
    <property type="nucleotide sequence ID" value="NZ_RQTJ01000004.1"/>
</dbReference>
<comment type="caution">
    <text evidence="1">The sequence shown here is derived from an EMBL/GenBank/DDBJ whole genome shotgun (WGS) entry which is preliminary data.</text>
</comment>
<keyword evidence="2" id="KW-1185">Reference proteome</keyword>